<dbReference type="PROSITE" id="PS50160">
    <property type="entry name" value="DNA_LIGASE_A3"/>
    <property type="match status" value="1"/>
</dbReference>
<dbReference type="SUPFAM" id="SSF50249">
    <property type="entry name" value="Nucleic acid-binding proteins"/>
    <property type="match status" value="1"/>
</dbReference>
<evidence type="ECO:0000313" key="4">
    <source>
        <dbReference type="EMBL" id="GAI72101.1"/>
    </source>
</evidence>
<dbReference type="GO" id="GO:0006310">
    <property type="term" value="P:DNA recombination"/>
    <property type="evidence" value="ECO:0007669"/>
    <property type="project" value="InterPro"/>
</dbReference>
<name>X1RYW9_9ZZZZ</name>
<dbReference type="GO" id="GO:0005524">
    <property type="term" value="F:ATP binding"/>
    <property type="evidence" value="ECO:0007669"/>
    <property type="project" value="InterPro"/>
</dbReference>
<dbReference type="Pfam" id="PF01068">
    <property type="entry name" value="DNA_ligase_A_M"/>
    <property type="match status" value="1"/>
</dbReference>
<sequence>MDSVNPMLAQTGEEPFDSKEHLWDLKYNGMRIVGHKDGGSARLQGRSGLDYTAQFPELFGLAKNLKPQIASIDGEVVCLGADGLPDFNALQQRIGQTNPITVKALMERYPAVYQVFEVARVDEYDLTAGGKAKANQMQRREILEKILIPDDKVRLSPYVDGSGIELMEQVKAINEKAGRQVFDGVMAKTKSGLYTPGGRGSDWQKFKIPHYANYVICGFTKGTGWREDLMGAVVLGQPENGGLRWVGCAGSGFQYKQLQDLYATLLSLRTEESPFPNGTKVPKLASWVKPVLVCYIKYYDITKTGQLIWPIFQHLQPMFTPEDIGYQGEEVKRDGK</sequence>
<dbReference type="Gene3D" id="2.40.50.140">
    <property type="entry name" value="Nucleic acid-binding proteins"/>
    <property type="match status" value="1"/>
</dbReference>
<protein>
    <recommendedName>
        <fullName evidence="3">ATP-dependent DNA ligase family profile domain-containing protein</fullName>
    </recommendedName>
</protein>
<evidence type="ECO:0000256" key="2">
    <source>
        <dbReference type="ARBA" id="ARBA00022598"/>
    </source>
</evidence>
<dbReference type="Pfam" id="PF04679">
    <property type="entry name" value="DNA_ligase_A_C"/>
    <property type="match status" value="1"/>
</dbReference>
<accession>X1RYW9</accession>
<gene>
    <name evidence="4" type="ORF">S12H4_03750</name>
</gene>
<dbReference type="InterPro" id="IPR012309">
    <property type="entry name" value="DNA_ligase_ATP-dep_C"/>
</dbReference>
<dbReference type="InterPro" id="IPR012310">
    <property type="entry name" value="DNA_ligase_ATP-dep_cent"/>
</dbReference>
<dbReference type="AlphaFoldDB" id="X1RYW9"/>
<dbReference type="GO" id="GO:0006281">
    <property type="term" value="P:DNA repair"/>
    <property type="evidence" value="ECO:0007669"/>
    <property type="project" value="InterPro"/>
</dbReference>
<dbReference type="InterPro" id="IPR050191">
    <property type="entry name" value="ATP-dep_DNA_ligase"/>
</dbReference>
<keyword evidence="2" id="KW-0436">Ligase</keyword>
<dbReference type="InterPro" id="IPR012340">
    <property type="entry name" value="NA-bd_OB-fold"/>
</dbReference>
<dbReference type="SUPFAM" id="SSF56091">
    <property type="entry name" value="DNA ligase/mRNA capping enzyme, catalytic domain"/>
    <property type="match status" value="1"/>
</dbReference>
<evidence type="ECO:0000256" key="1">
    <source>
        <dbReference type="ARBA" id="ARBA00007572"/>
    </source>
</evidence>
<dbReference type="EMBL" id="BARW01001088">
    <property type="protein sequence ID" value="GAI72101.1"/>
    <property type="molecule type" value="Genomic_DNA"/>
</dbReference>
<dbReference type="CDD" id="cd07906">
    <property type="entry name" value="Adenylation_DNA_ligase_LigD_LigC"/>
    <property type="match status" value="1"/>
</dbReference>
<feature type="domain" description="ATP-dependent DNA ligase family profile" evidence="3">
    <location>
        <begin position="138"/>
        <end position="242"/>
    </location>
</feature>
<dbReference type="PANTHER" id="PTHR45674">
    <property type="entry name" value="DNA LIGASE 1/3 FAMILY MEMBER"/>
    <property type="match status" value="1"/>
</dbReference>
<reference evidence="4" key="1">
    <citation type="journal article" date="2014" name="Front. Microbiol.">
        <title>High frequency of phylogenetically diverse reductive dehalogenase-homologous genes in deep subseafloor sedimentary metagenomes.</title>
        <authorList>
            <person name="Kawai M."/>
            <person name="Futagami T."/>
            <person name="Toyoda A."/>
            <person name="Takaki Y."/>
            <person name="Nishi S."/>
            <person name="Hori S."/>
            <person name="Arai W."/>
            <person name="Tsubouchi T."/>
            <person name="Morono Y."/>
            <person name="Uchiyama I."/>
            <person name="Ito T."/>
            <person name="Fujiyama A."/>
            <person name="Inagaki F."/>
            <person name="Takami H."/>
        </authorList>
    </citation>
    <scope>NUCLEOTIDE SEQUENCE</scope>
    <source>
        <strain evidence="4">Expedition CK06-06</strain>
    </source>
</reference>
<evidence type="ECO:0000259" key="3">
    <source>
        <dbReference type="PROSITE" id="PS50160"/>
    </source>
</evidence>
<dbReference type="PANTHER" id="PTHR45674:SF4">
    <property type="entry name" value="DNA LIGASE 1"/>
    <property type="match status" value="1"/>
</dbReference>
<dbReference type="CDD" id="cd07971">
    <property type="entry name" value="OBF_DNA_ligase_LigD"/>
    <property type="match status" value="1"/>
</dbReference>
<comment type="similarity">
    <text evidence="1">Belongs to the ATP-dependent DNA ligase family.</text>
</comment>
<proteinExistence type="inferred from homology"/>
<comment type="caution">
    <text evidence="4">The sequence shown here is derived from an EMBL/GenBank/DDBJ whole genome shotgun (WGS) entry which is preliminary data.</text>
</comment>
<organism evidence="4">
    <name type="scientific">marine sediment metagenome</name>
    <dbReference type="NCBI Taxonomy" id="412755"/>
    <lineage>
        <taxon>unclassified sequences</taxon>
        <taxon>metagenomes</taxon>
        <taxon>ecological metagenomes</taxon>
    </lineage>
</organism>
<dbReference type="Gene3D" id="3.30.470.30">
    <property type="entry name" value="DNA ligase/mRNA capping enzyme"/>
    <property type="match status" value="1"/>
</dbReference>
<dbReference type="GO" id="GO:0003910">
    <property type="term" value="F:DNA ligase (ATP) activity"/>
    <property type="evidence" value="ECO:0007669"/>
    <property type="project" value="InterPro"/>
</dbReference>